<dbReference type="InterPro" id="IPR005532">
    <property type="entry name" value="SUMF_dom"/>
</dbReference>
<evidence type="ECO:0000259" key="1">
    <source>
        <dbReference type="Pfam" id="PF03781"/>
    </source>
</evidence>
<evidence type="ECO:0000313" key="2">
    <source>
        <dbReference type="EMBL" id="QTA82740.1"/>
    </source>
</evidence>
<accession>A0A975GIL8</accession>
<dbReference type="Gene3D" id="3.40.50.300">
    <property type="entry name" value="P-loop containing nucleotide triphosphate hydrolases"/>
    <property type="match status" value="1"/>
</dbReference>
<proteinExistence type="predicted"/>
<dbReference type="SUPFAM" id="SSF52540">
    <property type="entry name" value="P-loop containing nucleoside triphosphate hydrolases"/>
    <property type="match status" value="1"/>
</dbReference>
<dbReference type="AlphaFoldDB" id="A0A975GIL8"/>
<keyword evidence="3" id="KW-1185">Reference proteome</keyword>
<dbReference type="Gene3D" id="3.90.1580.10">
    <property type="entry name" value="paralog of FGE (formylglycine-generating enzyme)"/>
    <property type="match status" value="1"/>
</dbReference>
<dbReference type="Proteomes" id="UP000663720">
    <property type="component" value="Chromosome"/>
</dbReference>
<dbReference type="RefSeq" id="WP_207688629.1">
    <property type="nucleotide sequence ID" value="NZ_CP061799.1"/>
</dbReference>
<dbReference type="SUPFAM" id="SSF56436">
    <property type="entry name" value="C-type lectin-like"/>
    <property type="match status" value="1"/>
</dbReference>
<reference evidence="2" key="1">
    <citation type="journal article" date="2021" name="Microb. Physiol.">
        <title>Proteogenomic Insights into the Physiology of Marine, Sulfate-Reducing, Filamentous Desulfonema limicola and Desulfonema magnum.</title>
        <authorList>
            <person name="Schnaars V."/>
            <person name="Wohlbrand L."/>
            <person name="Scheve S."/>
            <person name="Hinrichs C."/>
            <person name="Reinhardt R."/>
            <person name="Rabus R."/>
        </authorList>
    </citation>
    <scope>NUCLEOTIDE SEQUENCE</scope>
    <source>
        <strain evidence="2">5ac10</strain>
    </source>
</reference>
<name>A0A975GIL8_9BACT</name>
<dbReference type="EMBL" id="CP061799">
    <property type="protein sequence ID" value="QTA82740.1"/>
    <property type="molecule type" value="Genomic_DNA"/>
</dbReference>
<evidence type="ECO:0000313" key="3">
    <source>
        <dbReference type="Proteomes" id="UP000663720"/>
    </source>
</evidence>
<organism evidence="2 3">
    <name type="scientific">Desulfonema limicola</name>
    <dbReference type="NCBI Taxonomy" id="45656"/>
    <lineage>
        <taxon>Bacteria</taxon>
        <taxon>Pseudomonadati</taxon>
        <taxon>Thermodesulfobacteriota</taxon>
        <taxon>Desulfobacteria</taxon>
        <taxon>Desulfobacterales</taxon>
        <taxon>Desulfococcaceae</taxon>
        <taxon>Desulfonema</taxon>
    </lineage>
</organism>
<dbReference type="KEGG" id="dli:dnl_51220"/>
<dbReference type="InterPro" id="IPR016187">
    <property type="entry name" value="CTDL_fold"/>
</dbReference>
<gene>
    <name evidence="2" type="ORF">dnl_51220</name>
</gene>
<protein>
    <submittedName>
        <fullName evidence="2">AAA ATPase-like domain-containing protein</fullName>
    </submittedName>
</protein>
<feature type="domain" description="Sulfatase-modifying factor enzyme-like" evidence="1">
    <location>
        <begin position="426"/>
        <end position="462"/>
    </location>
</feature>
<dbReference type="InterPro" id="IPR042095">
    <property type="entry name" value="SUMF_sf"/>
</dbReference>
<dbReference type="Pfam" id="PF03781">
    <property type="entry name" value="FGE-sulfatase"/>
    <property type="match status" value="1"/>
</dbReference>
<dbReference type="PANTHER" id="PTHR34301">
    <property type="entry name" value="DNA-BINDING PROTEIN-RELATED"/>
    <property type="match status" value="1"/>
</dbReference>
<sequence length="512" mass="59766">MEKIIPYNNPFCVGTAIQNPSDFIGRRQELSDISSMMLNRQNISLRGERRTGKTSLLKYIVHPEGISLLGLQPDKHIPVFLNFQQYTESKPFMIWWGIAEGIAMEINKRLPEYKEKTDKYIQNIREYFEHGEFTFAKFHKELLIFENLIIHLLFDEFDQIVKNSELENSTFLDELRSLPSERKISYIIATRTGLASLQDDKYFNTKISSPFFNIFTTIILKPLDSDEAKLLIHNYLDSEITDIALAKEICSDIKYLYDITGHHPFFLQSFCFHLIVQLNIGDISYEDAKTKALQSFSGDMVENFKFYWDYSNVHEKELIKKIVSKQQIDSNDISAKPVIENLKNRCLLVPSSNKQYEWQLVSSVFGEWSKRYTLQNTLNEIGEDISYIEIVKYTINPEKPSISYMISKNPITIEILNRIPNMNLSGLSYFDAQKFASWFNARLPTEEEWRLAAKTGKISISQHKEWLLSDSKSYFKDLIFRGNIGNRRKIISMEQRPEENSPTYALRLIKDS</sequence>
<dbReference type="PANTHER" id="PTHR34301:SF8">
    <property type="entry name" value="ATPASE DOMAIN-CONTAINING PROTEIN"/>
    <property type="match status" value="1"/>
</dbReference>
<dbReference type="InterPro" id="IPR027417">
    <property type="entry name" value="P-loop_NTPase"/>
</dbReference>